<feature type="compositionally biased region" description="Basic and acidic residues" evidence="1">
    <location>
        <begin position="199"/>
        <end position="208"/>
    </location>
</feature>
<evidence type="ECO:0000313" key="3">
    <source>
        <dbReference type="EMBL" id="SFI77863.1"/>
    </source>
</evidence>
<feature type="transmembrane region" description="Helical" evidence="2">
    <location>
        <begin position="89"/>
        <end position="108"/>
    </location>
</feature>
<accession>A0A1I3KZG0</accession>
<keyword evidence="4" id="KW-1185">Reference proteome</keyword>
<keyword evidence="2" id="KW-0472">Membrane</keyword>
<dbReference type="Proteomes" id="UP000199518">
    <property type="component" value="Unassembled WGS sequence"/>
</dbReference>
<dbReference type="AlphaFoldDB" id="A0A1I3KZG0"/>
<evidence type="ECO:0000256" key="2">
    <source>
        <dbReference type="SAM" id="Phobius"/>
    </source>
</evidence>
<keyword evidence="2" id="KW-0812">Transmembrane</keyword>
<feature type="region of interest" description="Disordered" evidence="1">
    <location>
        <begin position="199"/>
        <end position="225"/>
    </location>
</feature>
<keyword evidence="2" id="KW-1133">Transmembrane helix</keyword>
<protein>
    <submittedName>
        <fullName evidence="3">Uncharacterized protein</fullName>
    </submittedName>
</protein>
<proteinExistence type="predicted"/>
<evidence type="ECO:0000256" key="1">
    <source>
        <dbReference type="SAM" id="MobiDB-lite"/>
    </source>
</evidence>
<reference evidence="4" key="1">
    <citation type="submission" date="2016-10" db="EMBL/GenBank/DDBJ databases">
        <authorList>
            <person name="Varghese N."/>
            <person name="Submissions S."/>
        </authorList>
    </citation>
    <scope>NUCLEOTIDE SEQUENCE [LARGE SCALE GENOMIC DNA]</scope>
    <source>
        <strain evidence="4">DSM 26348</strain>
    </source>
</reference>
<dbReference type="STRING" id="1576369.SAMN05421753_11291"/>
<name>A0A1I3KZG0_9PLAN</name>
<dbReference type="RefSeq" id="WP_092051853.1">
    <property type="nucleotide sequence ID" value="NZ_FOQD01000012.1"/>
</dbReference>
<dbReference type="EMBL" id="FOQD01000012">
    <property type="protein sequence ID" value="SFI77863.1"/>
    <property type="molecule type" value="Genomic_DNA"/>
</dbReference>
<evidence type="ECO:0000313" key="4">
    <source>
        <dbReference type="Proteomes" id="UP000199518"/>
    </source>
</evidence>
<gene>
    <name evidence="3" type="ORF">SAMN05421753_11291</name>
</gene>
<sequence length="225" mass="23630">MNCTEFQNQLEQCVENRTAPDAELQRHAQTCGNETCQAAWADHLLLEQALSQWAPGVARVNLADQVLAATSEPSRPAGSRASSRAWRRGAAVAIACSVMVCAAAAIALRGSLSNGPAQPVVAARPESTPVDGDPAEYQQLGTVYVGWLEEASSSVTGSISYVLTESTSAQSSGSGGRTGWLRDLGEQLKPLEEELDKTLKDLTGEKPVDQTGLPAASGTRHVTGV</sequence>
<dbReference type="OrthoDB" id="10017213at2"/>
<organism evidence="3 4">
    <name type="scientific">Planctomicrobium piriforme</name>
    <dbReference type="NCBI Taxonomy" id="1576369"/>
    <lineage>
        <taxon>Bacteria</taxon>
        <taxon>Pseudomonadati</taxon>
        <taxon>Planctomycetota</taxon>
        <taxon>Planctomycetia</taxon>
        <taxon>Planctomycetales</taxon>
        <taxon>Planctomycetaceae</taxon>
        <taxon>Planctomicrobium</taxon>
    </lineage>
</organism>